<evidence type="ECO:0000313" key="3">
    <source>
        <dbReference type="Proteomes" id="UP001497480"/>
    </source>
</evidence>
<feature type="region of interest" description="Disordered" evidence="1">
    <location>
        <begin position="92"/>
        <end position="112"/>
    </location>
</feature>
<organism evidence="2 3">
    <name type="scientific">Lupinus luteus</name>
    <name type="common">European yellow lupine</name>
    <dbReference type="NCBI Taxonomy" id="3873"/>
    <lineage>
        <taxon>Eukaryota</taxon>
        <taxon>Viridiplantae</taxon>
        <taxon>Streptophyta</taxon>
        <taxon>Embryophyta</taxon>
        <taxon>Tracheophyta</taxon>
        <taxon>Spermatophyta</taxon>
        <taxon>Magnoliopsida</taxon>
        <taxon>eudicotyledons</taxon>
        <taxon>Gunneridae</taxon>
        <taxon>Pentapetalae</taxon>
        <taxon>rosids</taxon>
        <taxon>fabids</taxon>
        <taxon>Fabales</taxon>
        <taxon>Fabaceae</taxon>
        <taxon>Papilionoideae</taxon>
        <taxon>50 kb inversion clade</taxon>
        <taxon>genistoids sensu lato</taxon>
        <taxon>core genistoids</taxon>
        <taxon>Genisteae</taxon>
        <taxon>Lupinus</taxon>
    </lineage>
</organism>
<feature type="region of interest" description="Disordered" evidence="1">
    <location>
        <begin position="32"/>
        <end position="69"/>
    </location>
</feature>
<accession>A0AAV1VZ61</accession>
<sequence length="140" mass="15986">MWCVSHFLSPFHLPSLSLSPTTPLPRRRHRPITTHQIGNSGHTFLTTVPIPNQKERKKEENEETQISGSDILLALQKANSLKKKKRKVLSSVANSMEQKQHQQQQGGVDYNNVTPLSINNQWGVKLDELEKRLRELSDTI</sequence>
<feature type="compositionally biased region" description="Polar residues" evidence="1">
    <location>
        <begin position="36"/>
        <end position="50"/>
    </location>
</feature>
<dbReference type="EMBL" id="CAXHTB010000002">
    <property type="protein sequence ID" value="CAL0302192.1"/>
    <property type="molecule type" value="Genomic_DNA"/>
</dbReference>
<proteinExistence type="predicted"/>
<keyword evidence="3" id="KW-1185">Reference proteome</keyword>
<reference evidence="2 3" key="1">
    <citation type="submission" date="2024-03" db="EMBL/GenBank/DDBJ databases">
        <authorList>
            <person name="Martinez-Hernandez J."/>
        </authorList>
    </citation>
    <scope>NUCLEOTIDE SEQUENCE [LARGE SCALE GENOMIC DNA]</scope>
</reference>
<dbReference type="Proteomes" id="UP001497480">
    <property type="component" value="Unassembled WGS sequence"/>
</dbReference>
<evidence type="ECO:0000313" key="2">
    <source>
        <dbReference type="EMBL" id="CAL0302192.1"/>
    </source>
</evidence>
<name>A0AAV1VZ61_LUPLU</name>
<dbReference type="AlphaFoldDB" id="A0AAV1VZ61"/>
<evidence type="ECO:0000256" key="1">
    <source>
        <dbReference type="SAM" id="MobiDB-lite"/>
    </source>
</evidence>
<gene>
    <name evidence="2" type="ORF">LLUT_LOCUS3252</name>
</gene>
<protein>
    <submittedName>
        <fullName evidence="2">Uncharacterized protein</fullName>
    </submittedName>
</protein>
<dbReference type="PANTHER" id="PTHR37728:SF1">
    <property type="entry name" value="OS06G0132300 PROTEIN"/>
    <property type="match status" value="1"/>
</dbReference>
<comment type="caution">
    <text evidence="2">The sequence shown here is derived from an EMBL/GenBank/DDBJ whole genome shotgun (WGS) entry which is preliminary data.</text>
</comment>
<dbReference type="PANTHER" id="PTHR37728">
    <property type="entry name" value="BNAA04G26730D PROTEIN"/>
    <property type="match status" value="1"/>
</dbReference>